<name>A0A2T1GJS7_9CYAN</name>
<organism evidence="7 8">
    <name type="scientific">Chamaesiphon polymorphus CCALA 037</name>
    <dbReference type="NCBI Taxonomy" id="2107692"/>
    <lineage>
        <taxon>Bacteria</taxon>
        <taxon>Bacillati</taxon>
        <taxon>Cyanobacteriota</taxon>
        <taxon>Cyanophyceae</taxon>
        <taxon>Gomontiellales</taxon>
        <taxon>Chamaesiphonaceae</taxon>
        <taxon>Chamaesiphon</taxon>
    </lineage>
</organism>
<dbReference type="PANTHER" id="PTHR30250:SF26">
    <property type="entry name" value="PSMA PROTEIN"/>
    <property type="match status" value="1"/>
</dbReference>
<proteinExistence type="predicted"/>
<evidence type="ECO:0000256" key="1">
    <source>
        <dbReference type="ARBA" id="ARBA00004651"/>
    </source>
</evidence>
<dbReference type="OrthoDB" id="580892at2"/>
<dbReference type="EMBL" id="PVWO01000049">
    <property type="protein sequence ID" value="PSB58066.1"/>
    <property type="molecule type" value="Genomic_DNA"/>
</dbReference>
<dbReference type="GO" id="GO:0005886">
    <property type="term" value="C:plasma membrane"/>
    <property type="evidence" value="ECO:0007669"/>
    <property type="project" value="UniProtKB-SubCell"/>
</dbReference>
<keyword evidence="4 6" id="KW-1133">Transmembrane helix</keyword>
<feature type="transmembrane region" description="Helical" evidence="6">
    <location>
        <begin position="84"/>
        <end position="106"/>
    </location>
</feature>
<dbReference type="InterPro" id="IPR050833">
    <property type="entry name" value="Poly_Biosynth_Transport"/>
</dbReference>
<accession>A0A2T1GJS7</accession>
<keyword evidence="5 6" id="KW-0472">Membrane</keyword>
<evidence type="ECO:0000256" key="4">
    <source>
        <dbReference type="ARBA" id="ARBA00022989"/>
    </source>
</evidence>
<keyword evidence="8" id="KW-1185">Reference proteome</keyword>
<feature type="transmembrane region" description="Helical" evidence="6">
    <location>
        <begin position="126"/>
        <end position="149"/>
    </location>
</feature>
<feature type="transmembrane region" description="Helical" evidence="6">
    <location>
        <begin position="42"/>
        <end position="64"/>
    </location>
</feature>
<evidence type="ECO:0000313" key="7">
    <source>
        <dbReference type="EMBL" id="PSB58066.1"/>
    </source>
</evidence>
<dbReference type="AlphaFoldDB" id="A0A2T1GJS7"/>
<evidence type="ECO:0000256" key="2">
    <source>
        <dbReference type="ARBA" id="ARBA00022475"/>
    </source>
</evidence>
<feature type="transmembrane region" description="Helical" evidence="6">
    <location>
        <begin position="260"/>
        <end position="288"/>
    </location>
</feature>
<dbReference type="PANTHER" id="PTHR30250">
    <property type="entry name" value="PST FAMILY PREDICTED COLANIC ACID TRANSPORTER"/>
    <property type="match status" value="1"/>
</dbReference>
<feature type="transmembrane region" description="Helical" evidence="6">
    <location>
        <begin position="398"/>
        <end position="419"/>
    </location>
</feature>
<feature type="transmembrane region" description="Helical" evidence="6">
    <location>
        <begin position="230"/>
        <end position="254"/>
    </location>
</feature>
<feature type="transmembrane region" description="Helical" evidence="6">
    <location>
        <begin position="439"/>
        <end position="460"/>
    </location>
</feature>
<comment type="caution">
    <text evidence="7">The sequence shown here is derived from an EMBL/GenBank/DDBJ whole genome shotgun (WGS) entry which is preliminary data.</text>
</comment>
<evidence type="ECO:0000256" key="6">
    <source>
        <dbReference type="SAM" id="Phobius"/>
    </source>
</evidence>
<gene>
    <name evidence="7" type="ORF">C7B77_06090</name>
</gene>
<evidence type="ECO:0000256" key="3">
    <source>
        <dbReference type="ARBA" id="ARBA00022692"/>
    </source>
</evidence>
<evidence type="ECO:0000313" key="8">
    <source>
        <dbReference type="Proteomes" id="UP000238937"/>
    </source>
</evidence>
<protein>
    <submittedName>
        <fullName evidence="7">Uncharacterized protein</fullName>
    </submittedName>
</protein>
<feature type="transmembrane region" description="Helical" evidence="6">
    <location>
        <begin position="156"/>
        <end position="176"/>
    </location>
</feature>
<feature type="transmembrane region" description="Helical" evidence="6">
    <location>
        <begin position="466"/>
        <end position="485"/>
    </location>
</feature>
<keyword evidence="2" id="KW-1003">Cell membrane</keyword>
<evidence type="ECO:0000256" key="5">
    <source>
        <dbReference type="ARBA" id="ARBA00023136"/>
    </source>
</evidence>
<comment type="subcellular location">
    <subcellularLocation>
        <location evidence="1">Cell membrane</location>
        <topology evidence="1">Multi-pass membrane protein</topology>
    </subcellularLocation>
</comment>
<dbReference type="Proteomes" id="UP000238937">
    <property type="component" value="Unassembled WGS sequence"/>
</dbReference>
<feature type="transmembrane region" description="Helical" evidence="6">
    <location>
        <begin position="182"/>
        <end position="202"/>
    </location>
</feature>
<sequence>MSDLTVIKNAFANLCRGGAVALSMLLLPPFLARILTKDTYGTWLLILQLSAYVSLLDLGIQTVIGRFVAHYNELGDIKKRDSIVSSAVAMLTGSATIALVGIALLAWQLPQLFKDMPANLQQDAQLALLCVGSSLAVSLPLTTFGAVFLGLQRYDIPAWIIGSTKILAGVLIVLVAQSTHSIVVMGVVFAATNIAAGLWQYLAFRKMAVGYRVSPTLVSKKSLGEVLESCLAISVSSLGLLIVGGLDTTVIGFFDYKSVSYYALAATLTNFVFGVASSILNTVIPVASSVGARNEPAKLGELLISTTRYSVIVLIATNLPLLLLSKTIMTFWVGADYANNTDRLFEWLIAGNFVRQIGSPYFTIAIGCGEHRKIILSPLIEAVINLIVSVTLTSKIGASGVAIGTLVGGFASVGLHYFYNLPRTQKIFIANRNDLIAVVVKPIAIVVVPIVSLFFVYKYAIAEQNLLIYTSVSAILTLMSWAGLWKYVLTDEDRALVLSSFQRLVLRRKPQN</sequence>
<reference evidence="7 8" key="1">
    <citation type="submission" date="2018-03" db="EMBL/GenBank/DDBJ databases">
        <title>The ancient ancestry and fast evolution of plastids.</title>
        <authorList>
            <person name="Moore K.R."/>
            <person name="Magnabosco C."/>
            <person name="Momper L."/>
            <person name="Gold D.A."/>
            <person name="Bosak T."/>
            <person name="Fournier G.P."/>
        </authorList>
    </citation>
    <scope>NUCLEOTIDE SEQUENCE [LARGE SCALE GENOMIC DNA]</scope>
    <source>
        <strain evidence="7 8">CCALA 037</strain>
    </source>
</reference>
<dbReference type="RefSeq" id="WP_106301534.1">
    <property type="nucleotide sequence ID" value="NZ_PVWO01000049.1"/>
</dbReference>
<feature type="transmembrane region" description="Helical" evidence="6">
    <location>
        <begin position="309"/>
        <end position="335"/>
    </location>
</feature>
<keyword evidence="3 6" id="KW-0812">Transmembrane</keyword>